<sequence length="197" mass="21116">ICAVQQHLSSAPQSYLSSSTHPLLTSTFLELDKPPVPSPRQSPFPGDTLTNGYHLDLSKVSSVSLGSLSRSSPKSSVLRIPYVSISHPNRGCDIWAEGLPTFGRVKNASIIPVKRIPPPSFIPRCHRAASLQRETTPSLQHRHSPSLLSATSAFEAGRDGLVRGASPLVSLVTEAGPQEAPPTKASPAFTLRQEAQR</sequence>
<dbReference type="Proteomes" id="UP001476798">
    <property type="component" value="Unassembled WGS sequence"/>
</dbReference>
<evidence type="ECO:0000256" key="1">
    <source>
        <dbReference type="SAM" id="MobiDB-lite"/>
    </source>
</evidence>
<gene>
    <name evidence="2" type="ORF">GOODEAATRI_010777</name>
</gene>
<evidence type="ECO:0000313" key="2">
    <source>
        <dbReference type="EMBL" id="MEQ2174723.1"/>
    </source>
</evidence>
<evidence type="ECO:0000313" key="3">
    <source>
        <dbReference type="Proteomes" id="UP001476798"/>
    </source>
</evidence>
<reference evidence="2 3" key="1">
    <citation type="submission" date="2021-06" db="EMBL/GenBank/DDBJ databases">
        <authorList>
            <person name="Palmer J.M."/>
        </authorList>
    </citation>
    <scope>NUCLEOTIDE SEQUENCE [LARGE SCALE GENOMIC DNA]</scope>
    <source>
        <strain evidence="2 3">GA_2019</strain>
        <tissue evidence="2">Muscle</tissue>
    </source>
</reference>
<protein>
    <submittedName>
        <fullName evidence="2">Uncharacterized protein</fullName>
    </submittedName>
</protein>
<accession>A0ABV0NTI7</accession>
<keyword evidence="3" id="KW-1185">Reference proteome</keyword>
<proteinExistence type="predicted"/>
<feature type="region of interest" description="Disordered" evidence="1">
    <location>
        <begin position="174"/>
        <end position="197"/>
    </location>
</feature>
<name>A0ABV0NTI7_9TELE</name>
<organism evidence="2 3">
    <name type="scientific">Goodea atripinnis</name>
    <dbReference type="NCBI Taxonomy" id="208336"/>
    <lineage>
        <taxon>Eukaryota</taxon>
        <taxon>Metazoa</taxon>
        <taxon>Chordata</taxon>
        <taxon>Craniata</taxon>
        <taxon>Vertebrata</taxon>
        <taxon>Euteleostomi</taxon>
        <taxon>Actinopterygii</taxon>
        <taxon>Neopterygii</taxon>
        <taxon>Teleostei</taxon>
        <taxon>Neoteleostei</taxon>
        <taxon>Acanthomorphata</taxon>
        <taxon>Ovalentaria</taxon>
        <taxon>Atherinomorphae</taxon>
        <taxon>Cyprinodontiformes</taxon>
        <taxon>Goodeidae</taxon>
        <taxon>Goodea</taxon>
    </lineage>
</organism>
<feature type="non-terminal residue" evidence="2">
    <location>
        <position position="1"/>
    </location>
</feature>
<dbReference type="EMBL" id="JAHRIO010050616">
    <property type="protein sequence ID" value="MEQ2174723.1"/>
    <property type="molecule type" value="Genomic_DNA"/>
</dbReference>
<comment type="caution">
    <text evidence="2">The sequence shown here is derived from an EMBL/GenBank/DDBJ whole genome shotgun (WGS) entry which is preliminary data.</text>
</comment>